<organism evidence="1 2">
    <name type="scientific">Trifolium pratense</name>
    <name type="common">Red clover</name>
    <dbReference type="NCBI Taxonomy" id="57577"/>
    <lineage>
        <taxon>Eukaryota</taxon>
        <taxon>Viridiplantae</taxon>
        <taxon>Streptophyta</taxon>
        <taxon>Embryophyta</taxon>
        <taxon>Tracheophyta</taxon>
        <taxon>Spermatophyta</taxon>
        <taxon>Magnoliopsida</taxon>
        <taxon>eudicotyledons</taxon>
        <taxon>Gunneridae</taxon>
        <taxon>Pentapetalae</taxon>
        <taxon>rosids</taxon>
        <taxon>fabids</taxon>
        <taxon>Fabales</taxon>
        <taxon>Fabaceae</taxon>
        <taxon>Papilionoideae</taxon>
        <taxon>50 kb inversion clade</taxon>
        <taxon>NPAAA clade</taxon>
        <taxon>Hologalegina</taxon>
        <taxon>IRL clade</taxon>
        <taxon>Trifolieae</taxon>
        <taxon>Trifolium</taxon>
    </lineage>
</organism>
<evidence type="ECO:0000313" key="2">
    <source>
        <dbReference type="Proteomes" id="UP000236291"/>
    </source>
</evidence>
<gene>
    <name evidence="1" type="ORF">L195_g031218</name>
</gene>
<reference evidence="1 2" key="2">
    <citation type="journal article" date="2017" name="Front. Plant Sci.">
        <title>Gene Classification and Mining of Molecular Markers Useful in Red Clover (Trifolium pratense) Breeding.</title>
        <authorList>
            <person name="Istvanek J."/>
            <person name="Dluhosova J."/>
            <person name="Dluhos P."/>
            <person name="Patkova L."/>
            <person name="Nedelnik J."/>
            <person name="Repkova J."/>
        </authorList>
    </citation>
    <scope>NUCLEOTIDE SEQUENCE [LARGE SCALE GENOMIC DNA]</scope>
    <source>
        <strain evidence="2">cv. Tatra</strain>
        <tissue evidence="1">Young leaves</tissue>
    </source>
</reference>
<sequence length="297" mass="32073">MQHPHLVLVVLSGNSVNMLDASCFMFTLCCSTNQKIVYIFLDLCRVSDNGLKESVNYQVISPKDLAKSVLSEAGWSNFLCKGKKSQDPLDLALLFVGGELQSSDLSLNKHASSALSDLLKDSFVRSNTSMAFPYVSASEDVNLEDSLVSGFAEACGDDLGIGNVAFLGSCSMGNGNHEETPASRSVQAYLTKRMEESHKGKTDLVVFCNGQSQASKNVDRTQSEGEVLSELISSVEESGAKYAVLYVSDISRSIQYPSYRELQRFLAESTTGNVSTNSTACDGVCQLKSSLLEGLFV</sequence>
<dbReference type="ExpressionAtlas" id="A0A2K3L9S3">
    <property type="expression patterns" value="baseline"/>
</dbReference>
<dbReference type="PANTHER" id="PTHR35285:SF1">
    <property type="entry name" value="2-C-METHYL-D-ERYTHRITOL 4-PHOSPHATE CYTIDYLYLTRANSFERASE"/>
    <property type="match status" value="1"/>
</dbReference>
<comment type="caution">
    <text evidence="1">The sequence shown here is derived from an EMBL/GenBank/DDBJ whole genome shotgun (WGS) entry which is preliminary data.</text>
</comment>
<proteinExistence type="predicted"/>
<name>A0A2K3L9S3_TRIPR</name>
<evidence type="ECO:0000313" key="1">
    <source>
        <dbReference type="EMBL" id="PNX75285.1"/>
    </source>
</evidence>
<feature type="non-terminal residue" evidence="1">
    <location>
        <position position="297"/>
    </location>
</feature>
<dbReference type="STRING" id="57577.A0A2K3L9S3"/>
<dbReference type="AlphaFoldDB" id="A0A2K3L9S3"/>
<accession>A0A2K3L9S3</accession>
<dbReference type="Proteomes" id="UP000236291">
    <property type="component" value="Unassembled WGS sequence"/>
</dbReference>
<dbReference type="EMBL" id="ASHM01028812">
    <property type="protein sequence ID" value="PNX75285.1"/>
    <property type="molecule type" value="Genomic_DNA"/>
</dbReference>
<reference evidence="1 2" key="1">
    <citation type="journal article" date="2014" name="Am. J. Bot.">
        <title>Genome assembly and annotation for red clover (Trifolium pratense; Fabaceae).</title>
        <authorList>
            <person name="Istvanek J."/>
            <person name="Jaros M."/>
            <person name="Krenek A."/>
            <person name="Repkova J."/>
        </authorList>
    </citation>
    <scope>NUCLEOTIDE SEQUENCE [LARGE SCALE GENOMIC DNA]</scope>
    <source>
        <strain evidence="2">cv. Tatra</strain>
        <tissue evidence="1">Young leaves</tissue>
    </source>
</reference>
<protein>
    <submittedName>
        <fullName evidence="1">Uncharacterized protein</fullName>
    </submittedName>
</protein>
<dbReference type="PANTHER" id="PTHR35285">
    <property type="entry name" value="2-C-METHYL-D-ERYTHRITOL 4-PHOSPHATE CYTIDYLYLTRANSFERASE"/>
    <property type="match status" value="1"/>
</dbReference>